<accession>A0A2D0MZS0</accession>
<dbReference type="InterPro" id="IPR023996">
    <property type="entry name" value="TonB-dep_OMP_SusC/RagA"/>
</dbReference>
<keyword evidence="3 8" id="KW-1134">Transmembrane beta strand</keyword>
<dbReference type="SUPFAM" id="SSF56935">
    <property type="entry name" value="Porins"/>
    <property type="match status" value="1"/>
</dbReference>
<keyword evidence="6 8" id="KW-0472">Membrane</keyword>
<protein>
    <recommendedName>
        <fullName evidence="14">SusC/RagA family TonB-linked outer membrane protein</fullName>
    </recommendedName>
</protein>
<gene>
    <name evidence="12" type="ORF">CRP01_36015</name>
</gene>
<keyword evidence="4 8" id="KW-0812">Transmembrane</keyword>
<comment type="similarity">
    <text evidence="8 9">Belongs to the TonB-dependent receptor family.</text>
</comment>
<comment type="subcellular location">
    <subcellularLocation>
        <location evidence="1 8">Cell outer membrane</location>
        <topology evidence="1 8">Multi-pass membrane protein</topology>
    </subcellularLocation>
</comment>
<dbReference type="InterPro" id="IPR008969">
    <property type="entry name" value="CarboxyPept-like_regulatory"/>
</dbReference>
<evidence type="ECO:0000256" key="5">
    <source>
        <dbReference type="ARBA" id="ARBA00023077"/>
    </source>
</evidence>
<dbReference type="AlphaFoldDB" id="A0A2D0MZS0"/>
<evidence type="ECO:0000256" key="6">
    <source>
        <dbReference type="ARBA" id="ARBA00023136"/>
    </source>
</evidence>
<keyword evidence="2 8" id="KW-0813">Transport</keyword>
<evidence type="ECO:0000256" key="9">
    <source>
        <dbReference type="RuleBase" id="RU003357"/>
    </source>
</evidence>
<evidence type="ECO:0000256" key="3">
    <source>
        <dbReference type="ARBA" id="ARBA00022452"/>
    </source>
</evidence>
<dbReference type="Pfam" id="PF07715">
    <property type="entry name" value="Plug"/>
    <property type="match status" value="1"/>
</dbReference>
<dbReference type="RefSeq" id="WP_099154942.1">
    <property type="nucleotide sequence ID" value="NZ_PDUD01000051.1"/>
</dbReference>
<dbReference type="InterPro" id="IPR012910">
    <property type="entry name" value="Plug_dom"/>
</dbReference>
<feature type="domain" description="TonB-dependent receptor-like beta-barrel" evidence="10">
    <location>
        <begin position="399"/>
        <end position="850"/>
    </location>
</feature>
<dbReference type="NCBIfam" id="TIGR04056">
    <property type="entry name" value="OMP_RagA_SusC"/>
    <property type="match status" value="1"/>
</dbReference>
<keyword evidence="5 9" id="KW-0798">TonB box</keyword>
<dbReference type="InterPro" id="IPR023997">
    <property type="entry name" value="TonB-dep_OMP_SusC/RagA_CS"/>
</dbReference>
<evidence type="ECO:0000256" key="8">
    <source>
        <dbReference type="PROSITE-ProRule" id="PRU01360"/>
    </source>
</evidence>
<feature type="domain" description="TonB-dependent receptor plug" evidence="11">
    <location>
        <begin position="126"/>
        <end position="240"/>
    </location>
</feature>
<evidence type="ECO:0000256" key="7">
    <source>
        <dbReference type="ARBA" id="ARBA00023237"/>
    </source>
</evidence>
<evidence type="ECO:0000313" key="13">
    <source>
        <dbReference type="Proteomes" id="UP000223913"/>
    </source>
</evidence>
<evidence type="ECO:0008006" key="14">
    <source>
        <dbReference type="Google" id="ProtNLM"/>
    </source>
</evidence>
<dbReference type="InterPro" id="IPR039426">
    <property type="entry name" value="TonB-dep_rcpt-like"/>
</dbReference>
<dbReference type="Gene3D" id="2.40.170.20">
    <property type="entry name" value="TonB-dependent receptor, beta-barrel domain"/>
    <property type="match status" value="1"/>
</dbReference>
<dbReference type="InterPro" id="IPR000531">
    <property type="entry name" value="Beta-barrel_TonB"/>
</dbReference>
<proteinExistence type="inferred from homology"/>
<dbReference type="Proteomes" id="UP000223913">
    <property type="component" value="Unassembled WGS sequence"/>
</dbReference>
<keyword evidence="7 8" id="KW-0998">Cell outer membrane</keyword>
<organism evidence="12 13">
    <name type="scientific">Flavilitoribacter nigricans (strain ATCC 23147 / DSM 23189 / NBRC 102662 / NCIMB 1420 / SS-2)</name>
    <name type="common">Lewinella nigricans</name>
    <dbReference type="NCBI Taxonomy" id="1122177"/>
    <lineage>
        <taxon>Bacteria</taxon>
        <taxon>Pseudomonadati</taxon>
        <taxon>Bacteroidota</taxon>
        <taxon>Saprospiria</taxon>
        <taxon>Saprospirales</taxon>
        <taxon>Lewinellaceae</taxon>
        <taxon>Flavilitoribacter</taxon>
    </lineage>
</organism>
<dbReference type="SUPFAM" id="SSF49464">
    <property type="entry name" value="Carboxypeptidase regulatory domain-like"/>
    <property type="match status" value="1"/>
</dbReference>
<name>A0A2D0MZS0_FLAN2</name>
<comment type="caution">
    <text evidence="12">The sequence shown here is derived from an EMBL/GenBank/DDBJ whole genome shotgun (WGS) entry which is preliminary data.</text>
</comment>
<keyword evidence="13" id="KW-1185">Reference proteome</keyword>
<reference evidence="12 13" key="1">
    <citation type="submission" date="2017-10" db="EMBL/GenBank/DDBJ databases">
        <title>The draft genome sequence of Lewinella nigricans NBRC 102662.</title>
        <authorList>
            <person name="Wang K."/>
        </authorList>
    </citation>
    <scope>NUCLEOTIDE SEQUENCE [LARGE SCALE GENOMIC DNA]</scope>
    <source>
        <strain evidence="12 13">NBRC 102662</strain>
    </source>
</reference>
<dbReference type="NCBIfam" id="TIGR04057">
    <property type="entry name" value="SusC_RagA_signa"/>
    <property type="match status" value="1"/>
</dbReference>
<dbReference type="Pfam" id="PF13715">
    <property type="entry name" value="CarbopepD_reg_2"/>
    <property type="match status" value="1"/>
</dbReference>
<evidence type="ECO:0000256" key="4">
    <source>
        <dbReference type="ARBA" id="ARBA00022692"/>
    </source>
</evidence>
<evidence type="ECO:0000313" key="12">
    <source>
        <dbReference type="EMBL" id="PHN01628.1"/>
    </source>
</evidence>
<dbReference type="InterPro" id="IPR036942">
    <property type="entry name" value="Beta-barrel_TonB_sf"/>
</dbReference>
<dbReference type="OrthoDB" id="9768177at2"/>
<sequence>MKNELFTLLGLPVRKRWRLGLTVVALCFCQLLSAQDITVRGTVSADGEPLIGATVIVQGTTNGTTTDIDGTYSLSAPSDGTLTFSYVGYTAREIAIGGRSTIDVELDASLVLDEVVVVGYGTMERANVTGSIVTVDVEELEKVPVPNVVEGLRAQVPGLRVTRGSGQPGSGITFKIRGTNSLGAAAGDIDATNTPIIVVDGVPLVGGNLAELNPDDIASINILKDAAAASIYGSSGANGAVLITTKSGVAGQSRISLTASTGFVDLANRIPMMNGGQYIQYRMDSEKAVGVENPSINSLVDPSEVQNYIAGNDVDWQDLLLRTGMQTKIGLSASGGNEKLRYYLNGDLYSEDGIVQKSDYDRYSIRFNGDFSATDWLDIGARVQLSKSFADETANAVTEFNVNGGFAPFFPISTNTPLGDVYNEDGTFTKFIRDDRFQINPLHRYNESILDRTVTRSYINPYINVKLFDGLKYTLNTYAEDREEFFGRFWSSNYNDGDPSEAQITESKGITYLVDNILTFDKRFGDHKFNATAVYGFQEFDYQQSNTIAEQIPTDLLGYNAIGYAVDENIRYDWSRDDWGRVYLVGRLGYTYGDRYSVTLTMRRDGSSRFGPNNRYGTFPSASVAWNAHNENFFGNNSSISFLKLRLSYGELGNDRFPTYYYRAGTNNVQVNAGTDPETGDPILFNGFGLASNASNPDLKWESSKQVNVGLDLGLFQNRLNATIDLYQTNTSDLLLFESIIGVVNNGFTRYPSNVGETESRGIDIGLRATAVQHEDFTWDISANWAKDVNEIIRLSSTEVDAEGNPINNPANGWFIGEDIREIYDYDVTGVWQLGQEDVAASFGNFVPGDPIIRDVDGDGIITPDDRTFVGNPTPSWYGGINNIFNYKGIELSILFEAVQGVTRSNNYIGGYTGRGNMLAINYWTPDNPSTEFPRIGAGGPMSGGLFANAIKIQDASFVALRNVSLGYRIPSSLLAKLPISDVSLYVRGNNLKYWTDYELAYSPESSVGSYPITRTWIFGTKITF</sequence>
<evidence type="ECO:0000256" key="2">
    <source>
        <dbReference type="ARBA" id="ARBA00022448"/>
    </source>
</evidence>
<dbReference type="GO" id="GO:0009279">
    <property type="term" value="C:cell outer membrane"/>
    <property type="evidence" value="ECO:0007669"/>
    <property type="project" value="UniProtKB-SubCell"/>
</dbReference>
<dbReference type="EMBL" id="PDUD01000051">
    <property type="protein sequence ID" value="PHN01628.1"/>
    <property type="molecule type" value="Genomic_DNA"/>
</dbReference>
<evidence type="ECO:0000259" key="11">
    <source>
        <dbReference type="Pfam" id="PF07715"/>
    </source>
</evidence>
<dbReference type="Gene3D" id="2.60.40.1120">
    <property type="entry name" value="Carboxypeptidase-like, regulatory domain"/>
    <property type="match status" value="1"/>
</dbReference>
<dbReference type="PROSITE" id="PS52016">
    <property type="entry name" value="TONB_DEPENDENT_REC_3"/>
    <property type="match status" value="1"/>
</dbReference>
<dbReference type="Pfam" id="PF00593">
    <property type="entry name" value="TonB_dep_Rec_b-barrel"/>
    <property type="match status" value="1"/>
</dbReference>
<evidence type="ECO:0000256" key="1">
    <source>
        <dbReference type="ARBA" id="ARBA00004571"/>
    </source>
</evidence>
<dbReference type="InterPro" id="IPR037066">
    <property type="entry name" value="Plug_dom_sf"/>
</dbReference>
<evidence type="ECO:0000259" key="10">
    <source>
        <dbReference type="Pfam" id="PF00593"/>
    </source>
</evidence>
<dbReference type="Gene3D" id="2.170.130.10">
    <property type="entry name" value="TonB-dependent receptor, plug domain"/>
    <property type="match status" value="1"/>
</dbReference>